<dbReference type="AlphaFoldDB" id="A0A382DVD4"/>
<proteinExistence type="predicted"/>
<protein>
    <submittedName>
        <fullName evidence="1">Uncharacterized protein</fullName>
    </submittedName>
</protein>
<feature type="non-terminal residue" evidence="1">
    <location>
        <position position="1"/>
    </location>
</feature>
<reference evidence="1" key="1">
    <citation type="submission" date="2018-05" db="EMBL/GenBank/DDBJ databases">
        <authorList>
            <person name="Lanie J.A."/>
            <person name="Ng W.-L."/>
            <person name="Kazmierczak K.M."/>
            <person name="Andrzejewski T.M."/>
            <person name="Davidsen T.M."/>
            <person name="Wayne K.J."/>
            <person name="Tettelin H."/>
            <person name="Glass J.I."/>
            <person name="Rusch D."/>
            <person name="Podicherti R."/>
            <person name="Tsui H.-C.T."/>
            <person name="Winkler M.E."/>
        </authorList>
    </citation>
    <scope>NUCLEOTIDE SEQUENCE</scope>
</reference>
<organism evidence="1">
    <name type="scientific">marine metagenome</name>
    <dbReference type="NCBI Taxonomy" id="408172"/>
    <lineage>
        <taxon>unclassified sequences</taxon>
        <taxon>metagenomes</taxon>
        <taxon>ecological metagenomes</taxon>
    </lineage>
</organism>
<sequence>LISTANLSIQFGAKPLFENVSVTFGNGNRYGL</sequence>
<accession>A0A382DVD4</accession>
<dbReference type="EMBL" id="UINC01041281">
    <property type="protein sequence ID" value="SVB42338.1"/>
    <property type="molecule type" value="Genomic_DNA"/>
</dbReference>
<name>A0A382DVD4_9ZZZZ</name>
<feature type="non-terminal residue" evidence="1">
    <location>
        <position position="32"/>
    </location>
</feature>
<evidence type="ECO:0000313" key="1">
    <source>
        <dbReference type="EMBL" id="SVB42338.1"/>
    </source>
</evidence>
<gene>
    <name evidence="1" type="ORF">METZ01_LOCUS195192</name>
</gene>